<feature type="compositionally biased region" description="Low complexity" evidence="1">
    <location>
        <begin position="646"/>
        <end position="659"/>
    </location>
</feature>
<dbReference type="InterPro" id="IPR021777">
    <property type="entry name" value="SANBR_BTB"/>
</dbReference>
<feature type="compositionally biased region" description="Low complexity" evidence="1">
    <location>
        <begin position="115"/>
        <end position="127"/>
    </location>
</feature>
<feature type="region of interest" description="Disordered" evidence="1">
    <location>
        <begin position="643"/>
        <end position="716"/>
    </location>
</feature>
<feature type="compositionally biased region" description="Low complexity" evidence="1">
    <location>
        <begin position="670"/>
        <end position="688"/>
    </location>
</feature>
<sequence length="716" mass="79426">MMDAWSLEQDEELRAACERGASVNIKKNKWWEELARTSFPGYSAKILQQRWHEIKDRPGLEYKLFGGHKGQVQGTGDGFSGGKFTMSMLGGRGGYGGRTFNRNEKTSNASPLPSAAGTAITGGAASRRPASASAVRISATRQSAVGQLRGATLASSHAPVLAFSKAQDKNKNAASSRDSDKNQDQSSSQGQGSAGNAASKSSRAECEELIVIHVCDENRGVNKDFTCRKDVLLSEMAYFQSYLNGSEACDDIDISVHCDIQIFQWLIKYLNEPSAPPPLDTTNVISILISSQFLKMQKLVDLCLQFVCRNANEILKMPIDLNCLNQELLTKLSAYLTAEELEEWNDRRDKLLSRLYMKKIEALFQSDENMISRCAFCGKLFALKNKSKMACSKAKIFIDFNGSVIVEHVPVPNWDVNKYLLSLRARKLSWREIYWKIWGMIATMHCKVCGNFFTASELEHCAFCPQQPLFRPGQNMGMYPCCSTPAIRFDTSNFTNTRRGCCAKSHVIDEDCTEDVNTMGQLMKRHALVCIPFEDANRENLVFSSEDEDGGEEDIQEDEALSEYEDSASDGERDQARQRVQRIRANSAHTAIQRKRKVTKRSDARSGLASRPAGSADQNQWKQEIWREEDARRLAAISLLSDDVPASQARAVVSQSASSGNNAPQAPKQASPFRSRPASSTAPPRSNRQLTRPATAVYQKRSTGGAGYASTVPRKK</sequence>
<dbReference type="InterPro" id="IPR045902">
    <property type="entry name" value="SANBR-like"/>
</dbReference>
<proteinExistence type="predicted"/>
<evidence type="ECO:0000259" key="2">
    <source>
        <dbReference type="Pfam" id="PF11822"/>
    </source>
</evidence>
<evidence type="ECO:0000313" key="3">
    <source>
        <dbReference type="EMBL" id="CAD8488985.1"/>
    </source>
</evidence>
<dbReference type="CDD" id="cd14733">
    <property type="entry name" value="BACK"/>
    <property type="match status" value="1"/>
</dbReference>
<dbReference type="SUPFAM" id="SSF54695">
    <property type="entry name" value="POZ domain"/>
    <property type="match status" value="1"/>
</dbReference>
<dbReference type="Gene3D" id="3.30.710.10">
    <property type="entry name" value="Potassium Channel Kv1.1, Chain A"/>
    <property type="match status" value="1"/>
</dbReference>
<dbReference type="AlphaFoldDB" id="A0A7S0HLC3"/>
<dbReference type="InterPro" id="IPR011333">
    <property type="entry name" value="SKP1/BTB/POZ_sf"/>
</dbReference>
<dbReference type="EMBL" id="HBEO01019395">
    <property type="protein sequence ID" value="CAD8488985.1"/>
    <property type="molecule type" value="Transcribed_RNA"/>
</dbReference>
<feature type="compositionally biased region" description="Basic and acidic residues" evidence="1">
    <location>
        <begin position="166"/>
        <end position="183"/>
    </location>
</feature>
<dbReference type="PANTHER" id="PTHR20946:SF0">
    <property type="entry name" value="SANT AND BTB DOMAIN REGULATOR OF CLASS SWITCH RECOMBINATION"/>
    <property type="match status" value="1"/>
</dbReference>
<accession>A0A7S0HLC3</accession>
<dbReference type="PANTHER" id="PTHR20946">
    <property type="entry name" value="SANT AND BTB DOMAIN REGULATOR OF CLASS SWITCH RECOMBINATION"/>
    <property type="match status" value="1"/>
</dbReference>
<reference evidence="3" key="1">
    <citation type="submission" date="2021-01" db="EMBL/GenBank/DDBJ databases">
        <authorList>
            <person name="Corre E."/>
            <person name="Pelletier E."/>
            <person name="Niang G."/>
            <person name="Scheremetjew M."/>
            <person name="Finn R."/>
            <person name="Kale V."/>
            <person name="Holt S."/>
            <person name="Cochrane G."/>
            <person name="Meng A."/>
            <person name="Brown T."/>
            <person name="Cohen L."/>
        </authorList>
    </citation>
    <scope>NUCLEOTIDE SEQUENCE</scope>
    <source>
        <strain evidence="3">CCMP325</strain>
    </source>
</reference>
<name>A0A7S0HLC3_9CRYP</name>
<protein>
    <recommendedName>
        <fullName evidence="2">SANT and BTB domain-containing protein</fullName>
    </recommendedName>
</protein>
<feature type="compositionally biased region" description="Low complexity" evidence="1">
    <location>
        <begin position="184"/>
        <end position="199"/>
    </location>
</feature>
<feature type="region of interest" description="Disordered" evidence="1">
    <location>
        <begin position="98"/>
        <end position="127"/>
    </location>
</feature>
<feature type="domain" description="SANT and BTB" evidence="2">
    <location>
        <begin position="210"/>
        <end position="304"/>
    </location>
</feature>
<dbReference type="Pfam" id="PF11822">
    <property type="entry name" value="BTB_SANBR"/>
    <property type="match status" value="1"/>
</dbReference>
<feature type="compositionally biased region" description="Acidic residues" evidence="1">
    <location>
        <begin position="545"/>
        <end position="569"/>
    </location>
</feature>
<evidence type="ECO:0000256" key="1">
    <source>
        <dbReference type="SAM" id="MobiDB-lite"/>
    </source>
</evidence>
<gene>
    <name evidence="3" type="ORF">HPHI1048_LOCUS13126</name>
</gene>
<feature type="region of interest" description="Disordered" evidence="1">
    <location>
        <begin position="543"/>
        <end position="621"/>
    </location>
</feature>
<organism evidence="3">
    <name type="scientific">Hanusia phi</name>
    <dbReference type="NCBI Taxonomy" id="3032"/>
    <lineage>
        <taxon>Eukaryota</taxon>
        <taxon>Cryptophyceae</taxon>
        <taxon>Pyrenomonadales</taxon>
        <taxon>Geminigeraceae</taxon>
        <taxon>Hanusia</taxon>
    </lineage>
</organism>
<feature type="region of interest" description="Disordered" evidence="1">
    <location>
        <begin position="166"/>
        <end position="199"/>
    </location>
</feature>